<evidence type="ECO:0000256" key="1">
    <source>
        <dbReference type="ARBA" id="ARBA00004613"/>
    </source>
</evidence>
<name>A0ABV5HS38_9VIBR</name>
<dbReference type="PANTHER" id="PTHR34216">
    <property type="match status" value="1"/>
</dbReference>
<feature type="chain" id="PRO_5047459228" evidence="3">
    <location>
        <begin position="19"/>
        <end position="518"/>
    </location>
</feature>
<keyword evidence="6" id="KW-1185">Reference proteome</keyword>
<protein>
    <submittedName>
        <fullName evidence="5">Polysaccharide deacetylase family protein</fullName>
    </submittedName>
</protein>
<feature type="signal peptide" evidence="3">
    <location>
        <begin position="1"/>
        <end position="18"/>
    </location>
</feature>
<dbReference type="InterPro" id="IPR011330">
    <property type="entry name" value="Glyco_hydro/deAcase_b/a-brl"/>
</dbReference>
<dbReference type="Pfam" id="PF01522">
    <property type="entry name" value="Polysacc_deac_1"/>
    <property type="match status" value="1"/>
</dbReference>
<dbReference type="PROSITE" id="PS51677">
    <property type="entry name" value="NODB"/>
    <property type="match status" value="1"/>
</dbReference>
<reference evidence="5 6" key="1">
    <citation type="submission" date="2024-09" db="EMBL/GenBank/DDBJ databases">
        <authorList>
            <person name="Sun Q."/>
            <person name="Mori K."/>
        </authorList>
    </citation>
    <scope>NUCLEOTIDE SEQUENCE [LARGE SCALE GENOMIC DNA]</scope>
    <source>
        <strain evidence="5 6">CECT 8064</strain>
    </source>
</reference>
<dbReference type="InterPro" id="IPR051398">
    <property type="entry name" value="Polysacch_Deacetylase"/>
</dbReference>
<evidence type="ECO:0000259" key="4">
    <source>
        <dbReference type="PROSITE" id="PS51677"/>
    </source>
</evidence>
<organism evidence="5 6">
    <name type="scientific">Vibrio olivae</name>
    <dbReference type="NCBI Taxonomy" id="1243002"/>
    <lineage>
        <taxon>Bacteria</taxon>
        <taxon>Pseudomonadati</taxon>
        <taxon>Pseudomonadota</taxon>
        <taxon>Gammaproteobacteria</taxon>
        <taxon>Vibrionales</taxon>
        <taxon>Vibrionaceae</taxon>
        <taxon>Vibrio</taxon>
    </lineage>
</organism>
<dbReference type="EMBL" id="JBHMEP010000009">
    <property type="protein sequence ID" value="MFB9137086.1"/>
    <property type="molecule type" value="Genomic_DNA"/>
</dbReference>
<dbReference type="Proteomes" id="UP001589645">
    <property type="component" value="Unassembled WGS sequence"/>
</dbReference>
<feature type="domain" description="NodB homology" evidence="4">
    <location>
        <begin position="200"/>
        <end position="412"/>
    </location>
</feature>
<sequence>MKYLSLVLGLLVSGAAVATDGTITQGYPDETLSADQYSGCNISSSDIYAYPVEGLPTARQLESMSSTYGWSGSTSTLDVTDHVLKTVGTVTKTIKEPFYEDWGTLAIPVCHDYFTPSNQNGGTITISNGTHSVNISGIYYQGGYHTVNGMGWRFISSQNLIDAGFSNGDQLTIKIKNSSAAPYSSYTGWGKLLKMAQGVPTIVLTFDDGGKGPWDQLAYTQAKGIKGTIFYPWEYEGRRDKLTVDQLRDLKDAGWDIELNGTGNDGSMTNRKSAKEATQHLVSGRQWLAENGLNDYARFFAYPNGNYDKYVRPVTKKGVQGAIGSPVVEMSSVSEIKVGMVAEARTFPKGTRVVSVDSENNTVTLDNASLDVGRGGETVTKPNSYMSFFDDSGEFYTGKLQAELKKEGFKVGRTTRPNTIYSRYCVGDYGLVAPARGSTIKSGDDPVARVESWIEDPQKAGTTTLIYLHNVTGSQDGINTSVATYQMWIDKLAQARDEGKIQILTMQEWYERDCGDKS</sequence>
<comment type="caution">
    <text evidence="5">The sequence shown here is derived from an EMBL/GenBank/DDBJ whole genome shotgun (WGS) entry which is preliminary data.</text>
</comment>
<gene>
    <name evidence="5" type="ORF">ACFFUV_19110</name>
</gene>
<evidence type="ECO:0000313" key="5">
    <source>
        <dbReference type="EMBL" id="MFB9137086.1"/>
    </source>
</evidence>
<comment type="subcellular location">
    <subcellularLocation>
        <location evidence="1">Secreted</location>
    </subcellularLocation>
</comment>
<dbReference type="SUPFAM" id="SSF88713">
    <property type="entry name" value="Glycoside hydrolase/deacetylase"/>
    <property type="match status" value="1"/>
</dbReference>
<dbReference type="InterPro" id="IPR002509">
    <property type="entry name" value="NODB_dom"/>
</dbReference>
<evidence type="ECO:0000256" key="2">
    <source>
        <dbReference type="ARBA" id="ARBA00022729"/>
    </source>
</evidence>
<evidence type="ECO:0000313" key="6">
    <source>
        <dbReference type="Proteomes" id="UP001589645"/>
    </source>
</evidence>
<accession>A0ABV5HS38</accession>
<keyword evidence="2 3" id="KW-0732">Signal</keyword>
<dbReference type="RefSeq" id="WP_390196031.1">
    <property type="nucleotide sequence ID" value="NZ_JBHMEP010000009.1"/>
</dbReference>
<proteinExistence type="predicted"/>
<evidence type="ECO:0000256" key="3">
    <source>
        <dbReference type="SAM" id="SignalP"/>
    </source>
</evidence>
<dbReference type="Gene3D" id="3.20.20.370">
    <property type="entry name" value="Glycoside hydrolase/deacetylase"/>
    <property type="match status" value="1"/>
</dbReference>
<dbReference type="PANTHER" id="PTHR34216:SF3">
    <property type="entry name" value="POLY-BETA-1,6-N-ACETYL-D-GLUCOSAMINE N-DEACETYLASE"/>
    <property type="match status" value="1"/>
</dbReference>